<dbReference type="Pfam" id="PF00561">
    <property type="entry name" value="Abhydrolase_1"/>
    <property type="match status" value="1"/>
</dbReference>
<evidence type="ECO:0000256" key="2">
    <source>
        <dbReference type="ARBA" id="ARBA00022801"/>
    </source>
</evidence>
<reference evidence="13" key="1">
    <citation type="journal article" date="2016" name="Ticks Tick Borne Dis.">
        <title>De novo assembly and annotation of the salivary gland transcriptome of Rhipicephalus appendiculatus male and female ticks during blood feeding.</title>
        <authorList>
            <person name="de Castro M.H."/>
            <person name="de Klerk D."/>
            <person name="Pienaar R."/>
            <person name="Latif A.A."/>
            <person name="Rees D.J."/>
            <person name="Mans B.J."/>
        </authorList>
    </citation>
    <scope>NUCLEOTIDE SEQUENCE</scope>
    <source>
        <tissue evidence="13">Salivary glands</tissue>
    </source>
</reference>
<protein>
    <recommendedName>
        <fullName evidence="7">sn-1-specific diacylglycerol lipase ABHD11</fullName>
        <ecNumber evidence="3">3.1.1.116</ecNumber>
    </recommendedName>
    <alternativeName>
        <fullName evidence="4">Alpha/beta hydrolase domain-containing protein 11</fullName>
    </alternativeName>
</protein>
<proteinExistence type="inferred from homology"/>
<comment type="catalytic activity">
    <reaction evidence="6">
        <text>a 1,3-diacyl-sn-glycerol + H2O = a 1-acyl-sn-glycerol + a fatty acid + H(+)</text>
        <dbReference type="Rhea" id="RHEA:38503"/>
        <dbReference type="ChEBI" id="CHEBI:15377"/>
        <dbReference type="ChEBI" id="CHEBI:15378"/>
        <dbReference type="ChEBI" id="CHEBI:28868"/>
        <dbReference type="ChEBI" id="CHEBI:64683"/>
        <dbReference type="ChEBI" id="CHEBI:77272"/>
    </reaction>
</comment>
<accession>A0A131ZCY0</accession>
<evidence type="ECO:0000256" key="3">
    <source>
        <dbReference type="ARBA" id="ARBA00026104"/>
    </source>
</evidence>
<evidence type="ECO:0000259" key="12">
    <source>
        <dbReference type="Pfam" id="PF00561"/>
    </source>
</evidence>
<organism evidence="13">
    <name type="scientific">Rhipicephalus appendiculatus</name>
    <name type="common">Brown ear tick</name>
    <dbReference type="NCBI Taxonomy" id="34631"/>
    <lineage>
        <taxon>Eukaryota</taxon>
        <taxon>Metazoa</taxon>
        <taxon>Ecdysozoa</taxon>
        <taxon>Arthropoda</taxon>
        <taxon>Chelicerata</taxon>
        <taxon>Arachnida</taxon>
        <taxon>Acari</taxon>
        <taxon>Parasitiformes</taxon>
        <taxon>Ixodida</taxon>
        <taxon>Ixodoidea</taxon>
        <taxon>Ixodidae</taxon>
        <taxon>Rhipicephalinae</taxon>
        <taxon>Rhipicephalus</taxon>
        <taxon>Rhipicephalus</taxon>
    </lineage>
</organism>
<dbReference type="InterPro" id="IPR029058">
    <property type="entry name" value="AB_hydrolase_fold"/>
</dbReference>
<evidence type="ECO:0000256" key="5">
    <source>
        <dbReference type="ARBA" id="ARBA00043667"/>
    </source>
</evidence>
<dbReference type="AlphaFoldDB" id="A0A131ZCY0"/>
<feature type="non-terminal residue" evidence="13">
    <location>
        <position position="378"/>
    </location>
</feature>
<comment type="catalytic activity">
    <reaction evidence="9">
        <text>1,2-didecanoylglycerol + H2O = decanoylglycerol + decanoate + H(+)</text>
        <dbReference type="Rhea" id="RHEA:48596"/>
        <dbReference type="ChEBI" id="CHEBI:11152"/>
        <dbReference type="ChEBI" id="CHEBI:15377"/>
        <dbReference type="ChEBI" id="CHEBI:15378"/>
        <dbReference type="ChEBI" id="CHEBI:27689"/>
        <dbReference type="ChEBI" id="CHEBI:90605"/>
    </reaction>
</comment>
<feature type="non-terminal residue" evidence="13">
    <location>
        <position position="1"/>
    </location>
</feature>
<dbReference type="SUPFAM" id="SSF53474">
    <property type="entry name" value="alpha/beta-Hydrolases"/>
    <property type="match status" value="1"/>
</dbReference>
<evidence type="ECO:0000256" key="11">
    <source>
        <dbReference type="ARBA" id="ARBA00048919"/>
    </source>
</evidence>
<evidence type="ECO:0000256" key="9">
    <source>
        <dbReference type="ARBA" id="ARBA00048504"/>
    </source>
</evidence>
<evidence type="ECO:0000256" key="4">
    <source>
        <dbReference type="ARBA" id="ARBA00042703"/>
    </source>
</evidence>
<comment type="catalytic activity">
    <reaction evidence="5">
        <text>a 1,2-diacyl-sn-glycerol + H2O = a 2-acylglycerol + a fatty acid + H(+)</text>
        <dbReference type="Rhea" id="RHEA:33275"/>
        <dbReference type="ChEBI" id="CHEBI:15377"/>
        <dbReference type="ChEBI" id="CHEBI:15378"/>
        <dbReference type="ChEBI" id="CHEBI:17389"/>
        <dbReference type="ChEBI" id="CHEBI:17815"/>
        <dbReference type="ChEBI" id="CHEBI:28868"/>
        <dbReference type="EC" id="3.1.1.116"/>
    </reaction>
</comment>
<dbReference type="EMBL" id="GEDV01000456">
    <property type="protein sequence ID" value="JAP88101.1"/>
    <property type="molecule type" value="Transcribed_RNA"/>
</dbReference>
<dbReference type="PANTHER" id="PTHR46118">
    <property type="entry name" value="PROTEIN ABHD11"/>
    <property type="match status" value="1"/>
</dbReference>
<evidence type="ECO:0000256" key="8">
    <source>
        <dbReference type="ARBA" id="ARBA00048283"/>
    </source>
</evidence>
<keyword evidence="2 13" id="KW-0378">Hydrolase</keyword>
<feature type="domain" description="AB hydrolase-1" evidence="12">
    <location>
        <begin position="113"/>
        <end position="351"/>
    </location>
</feature>
<dbReference type="GO" id="GO:0052689">
    <property type="term" value="F:carboxylic ester hydrolase activity"/>
    <property type="evidence" value="ECO:0007669"/>
    <property type="project" value="TreeGrafter"/>
</dbReference>
<evidence type="ECO:0000313" key="13">
    <source>
        <dbReference type="EMBL" id="JAP88101.1"/>
    </source>
</evidence>
<dbReference type="GO" id="GO:0005739">
    <property type="term" value="C:mitochondrion"/>
    <property type="evidence" value="ECO:0007669"/>
    <property type="project" value="TreeGrafter"/>
</dbReference>
<evidence type="ECO:0000256" key="10">
    <source>
        <dbReference type="ARBA" id="ARBA00048513"/>
    </source>
</evidence>
<sequence length="378" mass="41847">IATEASSKAPSKFHDRRLTLRREKQPTHRSARATPSMAATIRGLQLPLWATFRSFSSSSTAHCRATVATYMGASMGWHRHAVACYSSNTIKGAVRLSYSLHKSHDAATASALPPIVASDGLFGRKESLAPVCKALAAATGRNVFAVDMRNQGDSPHTEDMNYELTTADLELFLQDRGVSKATFVGHSLAGRMVMKFAVTKPSAVERLVVVDTGVKPLPPVLLDEWLPWQASAMEHILSLLSPDMNLEQARQVADQYLSTKVADPYVRSFLLANLRKGPHSYEWQPNLKALRRNRQALADPHYLDNERSDVDALFVAGDESIYLTADDLKGIKRIFPNARLVTVKGANHWVHNHKTEQFVDLVKDFMAARRPEAPLQSP</sequence>
<name>A0A131ZCY0_RHIAP</name>
<comment type="catalytic activity">
    <reaction evidence="11">
        <text>1-octadecanoyl-2-(5Z,8Z,11Z,14Z-eicosatetraenoyl)-sn-glycerol + H2O = 2-(5Z,8Z,11Z,14Z-eicosatetraenoyl)-glycerol + octadecanoate + H(+)</text>
        <dbReference type="Rhea" id="RHEA:38507"/>
        <dbReference type="ChEBI" id="CHEBI:15377"/>
        <dbReference type="ChEBI" id="CHEBI:15378"/>
        <dbReference type="ChEBI" id="CHEBI:25629"/>
        <dbReference type="ChEBI" id="CHEBI:52392"/>
        <dbReference type="ChEBI" id="CHEBI:75728"/>
    </reaction>
</comment>
<comment type="catalytic activity">
    <reaction evidence="8">
        <text>1-octadecanoyl-2-(4Z,7Z,10Z,13Z,16Z,19Z-docosahexaenoyl)-sn-glycerol + H2O = 2-(4Z,7Z,10Z,13Z,16Z,19Z-docosahexaenoyl)-glycerol + octadecanoate + H(+)</text>
        <dbReference type="Rhea" id="RHEA:77107"/>
        <dbReference type="ChEBI" id="CHEBI:15377"/>
        <dbReference type="ChEBI" id="CHEBI:15378"/>
        <dbReference type="ChEBI" id="CHEBI:25629"/>
        <dbReference type="ChEBI" id="CHEBI:77129"/>
        <dbReference type="ChEBI" id="CHEBI:186738"/>
    </reaction>
</comment>
<comment type="similarity">
    <text evidence="1">Belongs to the AB hydrolase superfamily.</text>
</comment>
<evidence type="ECO:0000256" key="7">
    <source>
        <dbReference type="ARBA" id="ARBA00044064"/>
    </source>
</evidence>
<comment type="catalytic activity">
    <reaction evidence="10">
        <text>1-octadecanoyl-2-(9Z-octadecenoyl)-sn-glycerol + H2O = 2-(9Z-octadecenoyl)-glycerol + octadecanoate + H(+)</text>
        <dbReference type="Rhea" id="RHEA:77103"/>
        <dbReference type="ChEBI" id="CHEBI:15377"/>
        <dbReference type="ChEBI" id="CHEBI:15378"/>
        <dbReference type="ChEBI" id="CHEBI:25629"/>
        <dbReference type="ChEBI" id="CHEBI:73990"/>
        <dbReference type="ChEBI" id="CHEBI:75468"/>
    </reaction>
</comment>
<dbReference type="EC" id="3.1.1.116" evidence="3"/>
<evidence type="ECO:0000256" key="6">
    <source>
        <dbReference type="ARBA" id="ARBA00043742"/>
    </source>
</evidence>
<dbReference type="Gene3D" id="3.40.50.1820">
    <property type="entry name" value="alpha/beta hydrolase"/>
    <property type="match status" value="1"/>
</dbReference>
<evidence type="ECO:0000256" key="1">
    <source>
        <dbReference type="ARBA" id="ARBA00008645"/>
    </source>
</evidence>
<dbReference type="PANTHER" id="PTHR46118:SF4">
    <property type="entry name" value="PROTEIN ABHD11"/>
    <property type="match status" value="1"/>
</dbReference>
<dbReference type="InterPro" id="IPR000073">
    <property type="entry name" value="AB_hydrolase_1"/>
</dbReference>